<dbReference type="InterPro" id="IPR053147">
    <property type="entry name" value="Hsp_HslJ-like"/>
</dbReference>
<gene>
    <name evidence="3" type="ORF">E8A74_23070</name>
</gene>
<dbReference type="Proteomes" id="UP000309215">
    <property type="component" value="Unassembled WGS sequence"/>
</dbReference>
<protein>
    <submittedName>
        <fullName evidence="3">META domain-containing protein</fullName>
    </submittedName>
</protein>
<name>A0A4U1JBB6_9BACT</name>
<keyword evidence="4" id="KW-1185">Reference proteome</keyword>
<dbReference type="OrthoDB" id="5348860at2"/>
<dbReference type="AlphaFoldDB" id="A0A4U1JBB6"/>
<reference evidence="3 4" key="1">
    <citation type="submission" date="2019-04" db="EMBL/GenBank/DDBJ databases">
        <authorList>
            <person name="Li Y."/>
            <person name="Wang J."/>
        </authorList>
    </citation>
    <scope>NUCLEOTIDE SEQUENCE [LARGE SCALE GENOMIC DNA]</scope>
    <source>
        <strain evidence="3 4">DSM 14668</strain>
    </source>
</reference>
<dbReference type="PANTHER" id="PTHR35535:SF2">
    <property type="entry name" value="DUF306 DOMAIN-CONTAINING PROTEIN"/>
    <property type="match status" value="1"/>
</dbReference>
<dbReference type="InterPro" id="IPR038670">
    <property type="entry name" value="HslJ-like_sf"/>
</dbReference>
<evidence type="ECO:0000259" key="2">
    <source>
        <dbReference type="Pfam" id="PF03724"/>
    </source>
</evidence>
<evidence type="ECO:0000313" key="3">
    <source>
        <dbReference type="EMBL" id="TKD04494.1"/>
    </source>
</evidence>
<comment type="caution">
    <text evidence="3">The sequence shown here is derived from an EMBL/GenBank/DDBJ whole genome shotgun (WGS) entry which is preliminary data.</text>
</comment>
<proteinExistence type="predicted"/>
<dbReference type="EMBL" id="SSMQ01000024">
    <property type="protein sequence ID" value="TKD04494.1"/>
    <property type="molecule type" value="Genomic_DNA"/>
</dbReference>
<accession>A0A4U1JBB6</accession>
<evidence type="ECO:0000256" key="1">
    <source>
        <dbReference type="SAM" id="SignalP"/>
    </source>
</evidence>
<feature type="chain" id="PRO_5020835047" evidence="1">
    <location>
        <begin position="24"/>
        <end position="140"/>
    </location>
</feature>
<dbReference type="Gene3D" id="2.40.128.270">
    <property type="match status" value="1"/>
</dbReference>
<organism evidence="3 4">
    <name type="scientific">Polyangium fumosum</name>
    <dbReference type="NCBI Taxonomy" id="889272"/>
    <lineage>
        <taxon>Bacteria</taxon>
        <taxon>Pseudomonadati</taxon>
        <taxon>Myxococcota</taxon>
        <taxon>Polyangia</taxon>
        <taxon>Polyangiales</taxon>
        <taxon>Polyangiaceae</taxon>
        <taxon>Polyangium</taxon>
    </lineage>
</organism>
<feature type="signal peptide" evidence="1">
    <location>
        <begin position="1"/>
        <end position="23"/>
    </location>
</feature>
<dbReference type="Pfam" id="PF03724">
    <property type="entry name" value="META"/>
    <property type="match status" value="1"/>
</dbReference>
<sequence length="140" mass="15551">MGYVLRSLFAMLPVLSMVAPAVADEPNRLANTQWELESIVEGRTEWRPSGRTEVTLVFQADGTANGKAPCNYYFASYTVEGDTLSMSSAGSTRMFCEGVMEQEGRYLRALEQAGRFELSGDELRIEYGNGQGTLIFERDD</sequence>
<dbReference type="InterPro" id="IPR005184">
    <property type="entry name" value="DUF306_Meta_HslJ"/>
</dbReference>
<dbReference type="PANTHER" id="PTHR35535">
    <property type="entry name" value="HEAT SHOCK PROTEIN HSLJ"/>
    <property type="match status" value="1"/>
</dbReference>
<evidence type="ECO:0000313" key="4">
    <source>
        <dbReference type="Proteomes" id="UP000309215"/>
    </source>
</evidence>
<dbReference type="RefSeq" id="WP_136931219.1">
    <property type="nucleotide sequence ID" value="NZ_SSMQ01000024.1"/>
</dbReference>
<keyword evidence="1" id="KW-0732">Signal</keyword>
<feature type="domain" description="DUF306" evidence="2">
    <location>
        <begin position="27"/>
        <end position="137"/>
    </location>
</feature>